<evidence type="ECO:0000313" key="4">
    <source>
        <dbReference type="Proteomes" id="UP000001640"/>
    </source>
</evidence>
<accession>G0VBS6</accession>
<evidence type="ECO:0000259" key="2">
    <source>
        <dbReference type="Pfam" id="PF10213"/>
    </source>
</evidence>
<evidence type="ECO:0000256" key="1">
    <source>
        <dbReference type="PIRNR" id="PIRNR036995"/>
    </source>
</evidence>
<dbReference type="EMBL" id="HE576753">
    <property type="protein sequence ID" value="CCC68402.1"/>
    <property type="molecule type" value="Genomic_DNA"/>
</dbReference>
<keyword evidence="1" id="KW-0687">Ribonucleoprotein</keyword>
<dbReference type="KEGG" id="ncs:NCAS_0B03180"/>
<dbReference type="GO" id="GO:0032543">
    <property type="term" value="P:mitochondrial translation"/>
    <property type="evidence" value="ECO:0007669"/>
    <property type="project" value="UniProtKB-UniRule"/>
</dbReference>
<reference key="2">
    <citation type="submission" date="2011-08" db="EMBL/GenBank/DDBJ databases">
        <title>Genome sequence of Naumovozyma castellii.</title>
        <authorList>
            <person name="Gordon J.L."/>
            <person name="Armisen D."/>
            <person name="Proux-Wera E."/>
            <person name="OhEigeartaigh S.S."/>
            <person name="Byrne K.P."/>
            <person name="Wolfe K.H."/>
        </authorList>
    </citation>
    <scope>NUCLEOTIDE SEQUENCE</scope>
    <source>
        <strain>Type strain:CBS 4309</strain>
    </source>
</reference>
<dbReference type="OMA" id="YRQEYKP"/>
<feature type="domain" description="Small ribosomal subunit protein mS35 mitochondrial conserved" evidence="2">
    <location>
        <begin position="154"/>
        <end position="282"/>
    </location>
</feature>
<dbReference type="PANTHER" id="PTHR13490:SF0">
    <property type="entry name" value="SMALL RIBOSOMAL SUBUNIT PROTEIN MS35"/>
    <property type="match status" value="1"/>
</dbReference>
<comment type="function">
    <text evidence="1">Component of the mitochondrial ribosome (mitoribosome), a dedicated translation machinery responsible for the synthesis of mitochondrial genome-encoded proteins, including at least some of the essential transmembrane subunits of the mitochondrial respiratory chain. The mitoribosomes are attached to the mitochondrial inner membrane and translation products are cotranslationally integrated into the membrane.</text>
</comment>
<dbReference type="FunCoup" id="G0VBS6">
    <property type="interactions" value="171"/>
</dbReference>
<dbReference type="InterPro" id="IPR019349">
    <property type="entry name" value="Ribosomal_mS35_mit"/>
</dbReference>
<comment type="similarity">
    <text evidence="1">Belongs to the mitochondrion-specific ribosomal protein mS35 family.</text>
</comment>
<dbReference type="OrthoDB" id="283424at2759"/>
<dbReference type="InterPro" id="IPR039848">
    <property type="entry name" value="Ribosomal_mS35_mt"/>
</dbReference>
<keyword evidence="1" id="KW-0689">Ribosomal protein</keyword>
<keyword evidence="1" id="KW-0496">Mitochondrion</keyword>
<dbReference type="InParanoid" id="G0VBS6"/>
<gene>
    <name evidence="3" type="primary">NCAS0B03180</name>
    <name evidence="3" type="ordered locus">NCAS_0B03180</name>
</gene>
<dbReference type="PIRSF" id="PIRSF036995">
    <property type="entry name" value="RSM24"/>
    <property type="match status" value="1"/>
</dbReference>
<dbReference type="HOGENOM" id="CLU_943997_0_0_1"/>
<dbReference type="STRING" id="1064592.G0VBS6"/>
<dbReference type="InterPro" id="IPR017081">
    <property type="entry name" value="Ribosomal_mS35"/>
</dbReference>
<dbReference type="PANTHER" id="PTHR13490">
    <property type="entry name" value="MITOCHONDRIAL 28S RIBOSOMAL PROTEIN S28"/>
    <property type="match status" value="1"/>
</dbReference>
<comment type="subcellular location">
    <subcellularLocation>
        <location evidence="1">Mitochondrion</location>
    </subcellularLocation>
</comment>
<dbReference type="GeneID" id="96901962"/>
<organism evidence="3 4">
    <name type="scientific">Naumovozyma castellii</name>
    <name type="common">Yeast</name>
    <name type="synonym">Saccharomyces castellii</name>
    <dbReference type="NCBI Taxonomy" id="27288"/>
    <lineage>
        <taxon>Eukaryota</taxon>
        <taxon>Fungi</taxon>
        <taxon>Dikarya</taxon>
        <taxon>Ascomycota</taxon>
        <taxon>Saccharomycotina</taxon>
        <taxon>Saccharomycetes</taxon>
        <taxon>Saccharomycetales</taxon>
        <taxon>Saccharomycetaceae</taxon>
        <taxon>Naumovozyma</taxon>
    </lineage>
</organism>
<protein>
    <recommendedName>
        <fullName evidence="1">Small ribosomal subunit protein mS35</fullName>
    </recommendedName>
    <alternativeName>
        <fullName evidence="1">37S ribosomal protein S24, mitochondrial</fullName>
    </alternativeName>
</protein>
<dbReference type="Proteomes" id="UP000001640">
    <property type="component" value="Chromosome 2"/>
</dbReference>
<sequence>MRVFTRLRPISPHRRFLSKISAKEEDPLLYLQPAKWKTLPPKQILQLYRERVARLGHSYKPCQEELDALLTTSDLTETPRKDIERLYNGKDIASRGGMGDNRGGMSAHRYALRPYQFDELPSAALDLVAQHREQRFYNRLAAYELPLLTQYRQEYKRPDPASNPIKFKYTTYVGEEHPHERKVTMWVKTEDLGLNDKELHKFRLLARSRYDHVKDVFKMSSDRFSEASQNAKYLNDVFLRLLDEARDLKVDDFADVPLDTRHTKAKYLRKNKRDYKFPDSWKRPEDAPLKSVDLINELKTSIENESTI</sequence>
<evidence type="ECO:0000313" key="3">
    <source>
        <dbReference type="EMBL" id="CCC68402.1"/>
    </source>
</evidence>
<dbReference type="GO" id="GO:0005763">
    <property type="term" value="C:mitochondrial small ribosomal subunit"/>
    <property type="evidence" value="ECO:0007669"/>
    <property type="project" value="UniProtKB-UniRule"/>
</dbReference>
<reference evidence="3 4" key="1">
    <citation type="journal article" date="2011" name="Proc. Natl. Acad. Sci. U.S.A.">
        <title>Evolutionary erosion of yeast sex chromosomes by mating-type switching accidents.</title>
        <authorList>
            <person name="Gordon J.L."/>
            <person name="Armisen D."/>
            <person name="Proux-Wera E."/>
            <person name="Oheigeartaigh S.S."/>
            <person name="Byrne K.P."/>
            <person name="Wolfe K.H."/>
        </authorList>
    </citation>
    <scope>NUCLEOTIDE SEQUENCE [LARGE SCALE GENOMIC DNA]</scope>
    <source>
        <strain evidence="4">ATCC 76901 / BCRC 22586 / CBS 4309 / NBRC 1992 / NRRL Y-12630</strain>
    </source>
</reference>
<keyword evidence="4" id="KW-1185">Reference proteome</keyword>
<dbReference type="GO" id="GO:0003735">
    <property type="term" value="F:structural constituent of ribosome"/>
    <property type="evidence" value="ECO:0007669"/>
    <property type="project" value="UniProtKB-UniRule"/>
</dbReference>
<dbReference type="RefSeq" id="XP_003674776.1">
    <property type="nucleotide sequence ID" value="XM_003674728.1"/>
</dbReference>
<dbReference type="eggNOG" id="KOG3933">
    <property type="taxonomic scope" value="Eukaryota"/>
</dbReference>
<dbReference type="AlphaFoldDB" id="G0VBS6"/>
<name>G0VBS6_NAUCA</name>
<proteinExistence type="inferred from homology"/>
<dbReference type="Pfam" id="PF10213">
    <property type="entry name" value="MRP-S28"/>
    <property type="match status" value="1"/>
</dbReference>